<name>A0A502CL50_9SPHN</name>
<organism evidence="3 4">
    <name type="scientific">Sphingomonas oligophenolica</name>
    <dbReference type="NCBI Taxonomy" id="301154"/>
    <lineage>
        <taxon>Bacteria</taxon>
        <taxon>Pseudomonadati</taxon>
        <taxon>Pseudomonadota</taxon>
        <taxon>Alphaproteobacteria</taxon>
        <taxon>Sphingomonadales</taxon>
        <taxon>Sphingomonadaceae</taxon>
        <taxon>Sphingomonas</taxon>
    </lineage>
</organism>
<feature type="domain" description="Zinc finger Ogr/Delta-type" evidence="2">
    <location>
        <begin position="3"/>
        <end position="43"/>
    </location>
</feature>
<evidence type="ECO:0000313" key="3">
    <source>
        <dbReference type="EMBL" id="TPG14385.1"/>
    </source>
</evidence>
<dbReference type="InterPro" id="IPR007684">
    <property type="entry name" value="Znf_Ogr/Delta"/>
</dbReference>
<feature type="region of interest" description="Disordered" evidence="1">
    <location>
        <begin position="67"/>
        <end position="102"/>
    </location>
</feature>
<dbReference type="OrthoDB" id="7510608at2"/>
<gene>
    <name evidence="3" type="ORF">EAH84_03495</name>
</gene>
<evidence type="ECO:0000313" key="4">
    <source>
        <dbReference type="Proteomes" id="UP000318413"/>
    </source>
</evidence>
<comment type="caution">
    <text evidence="3">The sequence shown here is derived from an EMBL/GenBank/DDBJ whole genome shotgun (WGS) entry which is preliminary data.</text>
</comment>
<evidence type="ECO:0000256" key="1">
    <source>
        <dbReference type="SAM" id="MobiDB-lite"/>
    </source>
</evidence>
<dbReference type="Proteomes" id="UP000318413">
    <property type="component" value="Unassembled WGS sequence"/>
</dbReference>
<reference evidence="3 4" key="1">
    <citation type="journal article" date="2019" name="Environ. Microbiol.">
        <title>Species interactions and distinct microbial communities in high Arctic permafrost affected cryosols are associated with the CH4 and CO2 gas fluxes.</title>
        <authorList>
            <person name="Altshuler I."/>
            <person name="Hamel J."/>
            <person name="Turney S."/>
            <person name="Magnuson E."/>
            <person name="Levesque R."/>
            <person name="Greer C."/>
            <person name="Whyte L.G."/>
        </authorList>
    </citation>
    <scope>NUCLEOTIDE SEQUENCE [LARGE SCALE GENOMIC DNA]</scope>
    <source>
        <strain evidence="3 4">S5.1</strain>
    </source>
</reference>
<dbReference type="Pfam" id="PF04606">
    <property type="entry name" value="Ogr_Delta"/>
    <property type="match status" value="1"/>
</dbReference>
<dbReference type="AlphaFoldDB" id="A0A502CL50"/>
<keyword evidence="4" id="KW-1185">Reference proteome</keyword>
<dbReference type="EMBL" id="RCZK01000002">
    <property type="protein sequence ID" value="TPG14385.1"/>
    <property type="molecule type" value="Genomic_DNA"/>
</dbReference>
<accession>A0A502CL50</accession>
<sequence length="102" mass="10853">MACPHCNTPATQRTARSLSSLVREVTYRCDNDACGHGFVVQIEAIRTTIPSAAPNPDIHLPFAAPARKMASGSLRPANDDHRTPANDDDAPPRSTATTPMTG</sequence>
<protein>
    <submittedName>
        <fullName evidence="3">Transcriptional regulator</fullName>
    </submittedName>
</protein>
<proteinExistence type="predicted"/>
<evidence type="ECO:0000259" key="2">
    <source>
        <dbReference type="Pfam" id="PF04606"/>
    </source>
</evidence>